<sequence length="270" mass="31834">IRLLHLLPALQPDEPLECHLRQEDLADLVASYEAVSYTWSVPNFCCRLRCADDNSELNITKNVDTMLRRFQDEYRPRILWIDTLCINQQDDNEKSTQVPLMNQIYRFASRVLAWLGEGGIEEEAIPLVERISRNRPTEHEVLSPLQTEFNRVESVVVYSVQVVLDNFIRRPWFRRRWVIQEVALNAEILLHYGQYQISWFRFMSSLGYVTSNRLFGVQLQDIGPTKTLFGLWKFWSLTTTSRSNIGEPGFTHDYYPTFFIIIFFSTNPWQ</sequence>
<feature type="domain" description="Heterokaryon incompatibility" evidence="1">
    <location>
        <begin position="32"/>
        <end position="181"/>
    </location>
</feature>
<proteinExistence type="predicted"/>
<dbReference type="InterPro" id="IPR052895">
    <property type="entry name" value="HetReg/Transcr_Mod"/>
</dbReference>
<dbReference type="PANTHER" id="PTHR24148:SF80">
    <property type="entry name" value="HETEROKARYON INCOMPATIBILITY DOMAIN-CONTAINING PROTEIN"/>
    <property type="match status" value="1"/>
</dbReference>
<evidence type="ECO:0000259" key="1">
    <source>
        <dbReference type="Pfam" id="PF06985"/>
    </source>
</evidence>
<dbReference type="OrthoDB" id="2157530at2759"/>
<dbReference type="InterPro" id="IPR010730">
    <property type="entry name" value="HET"/>
</dbReference>
<evidence type="ECO:0000313" key="2">
    <source>
        <dbReference type="EMBL" id="KAF1977798.1"/>
    </source>
</evidence>
<reference evidence="2" key="1">
    <citation type="journal article" date="2020" name="Stud. Mycol.">
        <title>101 Dothideomycetes genomes: a test case for predicting lifestyles and emergence of pathogens.</title>
        <authorList>
            <person name="Haridas S."/>
            <person name="Albert R."/>
            <person name="Binder M."/>
            <person name="Bloem J."/>
            <person name="Labutti K."/>
            <person name="Salamov A."/>
            <person name="Andreopoulos B."/>
            <person name="Baker S."/>
            <person name="Barry K."/>
            <person name="Bills G."/>
            <person name="Bluhm B."/>
            <person name="Cannon C."/>
            <person name="Castanera R."/>
            <person name="Culley D."/>
            <person name="Daum C."/>
            <person name="Ezra D."/>
            <person name="Gonzalez J."/>
            <person name="Henrissat B."/>
            <person name="Kuo A."/>
            <person name="Liang C."/>
            <person name="Lipzen A."/>
            <person name="Lutzoni F."/>
            <person name="Magnuson J."/>
            <person name="Mondo S."/>
            <person name="Nolan M."/>
            <person name="Ohm R."/>
            <person name="Pangilinan J."/>
            <person name="Park H.-J."/>
            <person name="Ramirez L."/>
            <person name="Alfaro M."/>
            <person name="Sun H."/>
            <person name="Tritt A."/>
            <person name="Yoshinaga Y."/>
            <person name="Zwiers L.-H."/>
            <person name="Turgeon B."/>
            <person name="Goodwin S."/>
            <person name="Spatafora J."/>
            <person name="Crous P."/>
            <person name="Grigoriev I."/>
        </authorList>
    </citation>
    <scope>NUCLEOTIDE SEQUENCE</scope>
    <source>
        <strain evidence="2">CBS 107.79</strain>
    </source>
</reference>
<dbReference type="PANTHER" id="PTHR24148">
    <property type="entry name" value="ANKYRIN REPEAT DOMAIN-CONTAINING PROTEIN 39 HOMOLOG-RELATED"/>
    <property type="match status" value="1"/>
</dbReference>
<evidence type="ECO:0000313" key="3">
    <source>
        <dbReference type="Proteomes" id="UP000800036"/>
    </source>
</evidence>
<accession>A0A6A5VM73</accession>
<gene>
    <name evidence="2" type="ORF">BU23DRAFT_657267</name>
</gene>
<name>A0A6A5VM73_9PLEO</name>
<feature type="non-terminal residue" evidence="2">
    <location>
        <position position="1"/>
    </location>
</feature>
<dbReference type="EMBL" id="ML976662">
    <property type="protein sequence ID" value="KAF1977798.1"/>
    <property type="molecule type" value="Genomic_DNA"/>
</dbReference>
<dbReference type="Pfam" id="PF06985">
    <property type="entry name" value="HET"/>
    <property type="match status" value="1"/>
</dbReference>
<dbReference type="Proteomes" id="UP000800036">
    <property type="component" value="Unassembled WGS sequence"/>
</dbReference>
<protein>
    <submittedName>
        <fullName evidence="2">HET-domain-containing protein</fullName>
    </submittedName>
</protein>
<organism evidence="2 3">
    <name type="scientific">Bimuria novae-zelandiae CBS 107.79</name>
    <dbReference type="NCBI Taxonomy" id="1447943"/>
    <lineage>
        <taxon>Eukaryota</taxon>
        <taxon>Fungi</taxon>
        <taxon>Dikarya</taxon>
        <taxon>Ascomycota</taxon>
        <taxon>Pezizomycotina</taxon>
        <taxon>Dothideomycetes</taxon>
        <taxon>Pleosporomycetidae</taxon>
        <taxon>Pleosporales</taxon>
        <taxon>Massarineae</taxon>
        <taxon>Didymosphaeriaceae</taxon>
        <taxon>Bimuria</taxon>
    </lineage>
</organism>
<dbReference type="AlphaFoldDB" id="A0A6A5VM73"/>
<keyword evidence="3" id="KW-1185">Reference proteome</keyword>